<keyword evidence="1" id="KW-0677">Repeat</keyword>
<dbReference type="STRING" id="338966.Ppro_0310"/>
<keyword evidence="9" id="KW-1185">Reference proteome</keyword>
<feature type="compositionally biased region" description="Polar residues" evidence="6">
    <location>
        <begin position="544"/>
        <end position="554"/>
    </location>
</feature>
<comment type="similarity">
    <text evidence="5">Belongs to the ABC transporter superfamily. ABCF family. Uup subfamily.</text>
</comment>
<dbReference type="Pfam" id="PF00005">
    <property type="entry name" value="ABC_tran"/>
    <property type="match status" value="2"/>
</dbReference>
<dbReference type="FunFam" id="3.40.50.300:FF:000309">
    <property type="entry name" value="ABC transporter ATP-binding protein"/>
    <property type="match status" value="1"/>
</dbReference>
<dbReference type="CDD" id="cd03221">
    <property type="entry name" value="ABCF_EF-3"/>
    <property type="match status" value="2"/>
</dbReference>
<dbReference type="PROSITE" id="PS00211">
    <property type="entry name" value="ABC_TRANSPORTER_1"/>
    <property type="match status" value="2"/>
</dbReference>
<feature type="domain" description="ABC transporter" evidence="7">
    <location>
        <begin position="2"/>
        <end position="259"/>
    </location>
</feature>
<feature type="domain" description="ABC transporter" evidence="7">
    <location>
        <begin position="326"/>
        <end position="539"/>
    </location>
</feature>
<protein>
    <submittedName>
        <fullName evidence="8">ABC transporter related protein</fullName>
    </submittedName>
</protein>
<dbReference type="InterPro" id="IPR037118">
    <property type="entry name" value="Val-tRNA_synth_C_sf"/>
</dbReference>
<dbReference type="GO" id="GO:0005524">
    <property type="term" value="F:ATP binding"/>
    <property type="evidence" value="ECO:0007669"/>
    <property type="project" value="UniProtKB-KW"/>
</dbReference>
<proteinExistence type="inferred from homology"/>
<dbReference type="OrthoDB" id="9762369at2"/>
<dbReference type="GO" id="GO:0003677">
    <property type="term" value="F:DNA binding"/>
    <property type="evidence" value="ECO:0007669"/>
    <property type="project" value="InterPro"/>
</dbReference>
<evidence type="ECO:0000313" key="9">
    <source>
        <dbReference type="Proteomes" id="UP000006732"/>
    </source>
</evidence>
<name>A1AKS4_PELPD</name>
<feature type="compositionally biased region" description="Basic and acidic residues" evidence="6">
    <location>
        <begin position="565"/>
        <end position="593"/>
    </location>
</feature>
<feature type="region of interest" description="Disordered" evidence="6">
    <location>
        <begin position="532"/>
        <end position="593"/>
    </location>
</feature>
<dbReference type="Gene3D" id="1.10.287.380">
    <property type="entry name" value="Valyl-tRNA synthetase, C-terminal domain"/>
    <property type="match status" value="1"/>
</dbReference>
<dbReference type="Gene3D" id="3.40.50.300">
    <property type="entry name" value="P-loop containing nucleotide triphosphate hydrolases"/>
    <property type="match status" value="2"/>
</dbReference>
<dbReference type="InterPro" id="IPR032524">
    <property type="entry name" value="ABC_tran_C"/>
</dbReference>
<dbReference type="FunFam" id="3.40.50.300:FF:000011">
    <property type="entry name" value="Putative ABC transporter ATP-binding component"/>
    <property type="match status" value="1"/>
</dbReference>
<dbReference type="InterPro" id="IPR027417">
    <property type="entry name" value="P-loop_NTPase"/>
</dbReference>
<comment type="catalytic activity">
    <reaction evidence="4">
        <text>ATP + H2O = ADP + phosphate + H(+)</text>
        <dbReference type="Rhea" id="RHEA:13065"/>
        <dbReference type="ChEBI" id="CHEBI:15377"/>
        <dbReference type="ChEBI" id="CHEBI:15378"/>
        <dbReference type="ChEBI" id="CHEBI:30616"/>
        <dbReference type="ChEBI" id="CHEBI:43474"/>
        <dbReference type="ChEBI" id="CHEBI:456216"/>
    </reaction>
</comment>
<dbReference type="SUPFAM" id="SSF52540">
    <property type="entry name" value="P-loop containing nucleoside triphosphate hydrolases"/>
    <property type="match status" value="2"/>
</dbReference>
<dbReference type="eggNOG" id="COG0488">
    <property type="taxonomic scope" value="Bacteria"/>
</dbReference>
<dbReference type="Pfam" id="PF12848">
    <property type="entry name" value="ABC_tran_Xtn"/>
    <property type="match status" value="1"/>
</dbReference>
<accession>A1AKS4</accession>
<dbReference type="InterPro" id="IPR003593">
    <property type="entry name" value="AAA+_ATPase"/>
</dbReference>
<dbReference type="KEGG" id="ppd:Ppro_0310"/>
<evidence type="ECO:0000259" key="7">
    <source>
        <dbReference type="PROSITE" id="PS50893"/>
    </source>
</evidence>
<dbReference type="Proteomes" id="UP000006732">
    <property type="component" value="Chromosome"/>
</dbReference>
<keyword evidence="3" id="KW-0067">ATP-binding</keyword>
<dbReference type="InterPro" id="IPR003439">
    <property type="entry name" value="ABC_transporter-like_ATP-bd"/>
</dbReference>
<dbReference type="PANTHER" id="PTHR42855">
    <property type="entry name" value="ABC TRANSPORTER ATP-BINDING SUBUNIT"/>
    <property type="match status" value="1"/>
</dbReference>
<sequence length="649" mass="73375">MLHLKQLSKDFAGNPLFTDISWHLKKGERVALVGENGAGKSTLMKIIAGLIEPTSGEIQFARGARASYLPQDGIVTSGTSLFQEARSAFGELLAMEQELNRLGQELEQLPASSSEHEQLLQRYGELQEQFRHRGGYTMEAEIGTVLKGLGFSPDDWQRDCGEFSGGWQMRIALARLLLQRPDVLLLDEPTNHLDLEARNWLESYLCSYPGSVVLVSHDRFFMDQVCSRVAEVWNHAISDYHCSYSRYLVQRDERISALREAKRIQDEEVEKIEDFIRRFRYQANKASLVQSRIKQLEKIERIVIPPERKRIRFHFPDAPKSGRVVMELKKLTKAFGNHTVLDRVDLVIEKGERVALVGHNGAGKSTLMSVLAGAEYQGGQCIAGHNLAMDYFAQDQASVLDSTRSVYEEIYSDAPYEMVPRLRDILGAFLFSGDDINKKVGVLSGGERNRLALAKMLLRPSNLLLMDEPTNHLDLFSKEVLLDALRSFDGTVVFVSHDRYFVNGLATRVVEVEGGRLIDYFGDYEYYLEKKEGTERSATPAPPSRNNGGETGTASVEPEPLPVFEKAERLKDREEQKRLKREGEKRQKQLGEVEKQISRVESDIARLEEEMAGPGFFDDPERGKEAGERHAALNGELEQLYQAWEELSG</sequence>
<evidence type="ECO:0000256" key="4">
    <source>
        <dbReference type="ARBA" id="ARBA00049360"/>
    </source>
</evidence>
<dbReference type="Pfam" id="PF16326">
    <property type="entry name" value="ABC_tran_CTD"/>
    <property type="match status" value="1"/>
</dbReference>
<reference evidence="8 9" key="1">
    <citation type="submission" date="2006-10" db="EMBL/GenBank/DDBJ databases">
        <title>Complete sequence of chromosome of Pelobacter propionicus DSM 2379.</title>
        <authorList>
            <consortium name="US DOE Joint Genome Institute"/>
            <person name="Copeland A."/>
            <person name="Lucas S."/>
            <person name="Lapidus A."/>
            <person name="Barry K."/>
            <person name="Detter J.C."/>
            <person name="Glavina del Rio T."/>
            <person name="Hammon N."/>
            <person name="Israni S."/>
            <person name="Dalin E."/>
            <person name="Tice H."/>
            <person name="Pitluck S."/>
            <person name="Saunders E."/>
            <person name="Brettin T."/>
            <person name="Bruce D."/>
            <person name="Han C."/>
            <person name="Tapia R."/>
            <person name="Schmutz J."/>
            <person name="Larimer F."/>
            <person name="Land M."/>
            <person name="Hauser L."/>
            <person name="Kyrpides N."/>
            <person name="Kim E."/>
            <person name="Lovley D."/>
            <person name="Richardson P."/>
        </authorList>
    </citation>
    <scope>NUCLEOTIDE SEQUENCE [LARGE SCALE GENOMIC DNA]</scope>
    <source>
        <strain evidence="9">DSM 2379 / NBRC 103807 / OttBd1</strain>
    </source>
</reference>
<evidence type="ECO:0000256" key="2">
    <source>
        <dbReference type="ARBA" id="ARBA00022741"/>
    </source>
</evidence>
<dbReference type="GO" id="GO:0016887">
    <property type="term" value="F:ATP hydrolysis activity"/>
    <property type="evidence" value="ECO:0007669"/>
    <property type="project" value="InterPro"/>
</dbReference>
<dbReference type="PANTHER" id="PTHR42855:SF2">
    <property type="entry name" value="DRUG RESISTANCE ABC TRANSPORTER,ATP-BINDING PROTEIN"/>
    <property type="match status" value="1"/>
</dbReference>
<evidence type="ECO:0000256" key="1">
    <source>
        <dbReference type="ARBA" id="ARBA00022737"/>
    </source>
</evidence>
<evidence type="ECO:0000256" key="6">
    <source>
        <dbReference type="SAM" id="MobiDB-lite"/>
    </source>
</evidence>
<dbReference type="InterPro" id="IPR051309">
    <property type="entry name" value="ABCF_ATPase"/>
</dbReference>
<evidence type="ECO:0000313" key="8">
    <source>
        <dbReference type="EMBL" id="ABK97944.1"/>
    </source>
</evidence>
<organism evidence="8 9">
    <name type="scientific">Pelobacter propionicus (strain DSM 2379 / NBRC 103807 / OttBd1)</name>
    <dbReference type="NCBI Taxonomy" id="338966"/>
    <lineage>
        <taxon>Bacteria</taxon>
        <taxon>Pseudomonadati</taxon>
        <taxon>Thermodesulfobacteriota</taxon>
        <taxon>Desulfuromonadia</taxon>
        <taxon>Desulfuromonadales</taxon>
        <taxon>Desulfuromonadaceae</taxon>
        <taxon>Pelobacter</taxon>
    </lineage>
</organism>
<dbReference type="HOGENOM" id="CLU_000604_36_0_7"/>
<dbReference type="PROSITE" id="PS50893">
    <property type="entry name" value="ABC_TRANSPORTER_2"/>
    <property type="match status" value="2"/>
</dbReference>
<dbReference type="SMART" id="SM00382">
    <property type="entry name" value="AAA"/>
    <property type="match status" value="2"/>
</dbReference>
<gene>
    <name evidence="8" type="ordered locus">Ppro_0310</name>
</gene>
<dbReference type="InterPro" id="IPR032781">
    <property type="entry name" value="ABC_tran_Xtn"/>
</dbReference>
<dbReference type="InterPro" id="IPR017871">
    <property type="entry name" value="ABC_transporter-like_CS"/>
</dbReference>
<keyword evidence="2" id="KW-0547">Nucleotide-binding</keyword>
<dbReference type="EMBL" id="CP000482">
    <property type="protein sequence ID" value="ABK97944.1"/>
    <property type="molecule type" value="Genomic_DNA"/>
</dbReference>
<evidence type="ECO:0000256" key="5">
    <source>
        <dbReference type="ARBA" id="ARBA00061478"/>
    </source>
</evidence>
<dbReference type="AlphaFoldDB" id="A1AKS4"/>
<evidence type="ECO:0000256" key="3">
    <source>
        <dbReference type="ARBA" id="ARBA00022840"/>
    </source>
</evidence>